<sequence length="141" mass="15634">MVSGISGHNGKRNSTMTELDHSTIPPIPTQQTQSQDEDRVPRPVIKIIDPSFIETTAPPLPARPNPEHIPDSTLPVPNKKGGYQSKPNKHTEWERKGKVKEGMRRIWDENDNCWKDIPINPDGNNGEGVGSGRTRISLGRG</sequence>
<name>A0A1B9I0F2_9TREE</name>
<dbReference type="STRING" id="1296096.A0A1B9I0F2"/>
<proteinExistence type="predicted"/>
<evidence type="ECO:0000313" key="2">
    <source>
        <dbReference type="EMBL" id="OCF48995.1"/>
    </source>
</evidence>
<reference evidence="3" key="4">
    <citation type="submission" date="2024-02" db="EMBL/GenBank/DDBJ databases">
        <title>Comparative genomics of Cryptococcus and Kwoniella reveals pathogenesis evolution and contrasting modes of karyotype evolution via chromosome fusion or intercentromeric recombination.</title>
        <authorList>
            <person name="Coelho M.A."/>
            <person name="David-Palma M."/>
            <person name="Shea T."/>
            <person name="Bowers K."/>
            <person name="McGinley-Smith S."/>
            <person name="Mohammad A.W."/>
            <person name="Gnirke A."/>
            <person name="Yurkov A.M."/>
            <person name="Nowrousian M."/>
            <person name="Sun S."/>
            <person name="Cuomo C.A."/>
            <person name="Heitman J."/>
        </authorList>
    </citation>
    <scope>NUCLEOTIDE SEQUENCE</scope>
    <source>
        <strain evidence="3">CBS 10737</strain>
    </source>
</reference>
<dbReference type="EMBL" id="CP144526">
    <property type="protein sequence ID" value="WWC71903.1"/>
    <property type="molecule type" value="Genomic_DNA"/>
</dbReference>
<dbReference type="EMBL" id="KI894012">
    <property type="protein sequence ID" value="OCF48995.1"/>
    <property type="molecule type" value="Genomic_DNA"/>
</dbReference>
<reference evidence="3" key="2">
    <citation type="submission" date="2013-07" db="EMBL/GenBank/DDBJ databases">
        <authorList>
            <consortium name="The Broad Institute Genome Sequencing Platform"/>
            <person name="Cuomo C."/>
            <person name="Litvintseva A."/>
            <person name="Chen Y."/>
            <person name="Heitman J."/>
            <person name="Sun S."/>
            <person name="Springer D."/>
            <person name="Dromer F."/>
            <person name="Young S.K."/>
            <person name="Zeng Q."/>
            <person name="Gargeya S."/>
            <person name="Fitzgerald M."/>
            <person name="Abouelleil A."/>
            <person name="Alvarado L."/>
            <person name="Berlin A.M."/>
            <person name="Chapman S.B."/>
            <person name="Dewar J."/>
            <person name="Goldberg J."/>
            <person name="Griggs A."/>
            <person name="Gujja S."/>
            <person name="Hansen M."/>
            <person name="Howarth C."/>
            <person name="Imamovic A."/>
            <person name="Larimer J."/>
            <person name="McCowan C."/>
            <person name="Murphy C."/>
            <person name="Pearson M."/>
            <person name="Priest M."/>
            <person name="Roberts A."/>
            <person name="Saif S."/>
            <person name="Shea T."/>
            <person name="Sykes S."/>
            <person name="Wortman J."/>
            <person name="Nusbaum C."/>
            <person name="Birren B."/>
        </authorList>
    </citation>
    <scope>NUCLEOTIDE SEQUENCE</scope>
    <source>
        <strain evidence="3">CBS 10737</strain>
    </source>
</reference>
<organism evidence="2">
    <name type="scientific">Kwoniella pini CBS 10737</name>
    <dbReference type="NCBI Taxonomy" id="1296096"/>
    <lineage>
        <taxon>Eukaryota</taxon>
        <taxon>Fungi</taxon>
        <taxon>Dikarya</taxon>
        <taxon>Basidiomycota</taxon>
        <taxon>Agaricomycotina</taxon>
        <taxon>Tremellomycetes</taxon>
        <taxon>Tremellales</taxon>
        <taxon>Cryptococcaceae</taxon>
        <taxon>Kwoniella</taxon>
    </lineage>
</organism>
<evidence type="ECO:0000313" key="4">
    <source>
        <dbReference type="Proteomes" id="UP000094020"/>
    </source>
</evidence>
<protein>
    <submittedName>
        <fullName evidence="2">Uncharacterized protein</fullName>
    </submittedName>
</protein>
<dbReference type="RefSeq" id="XP_019010214.1">
    <property type="nucleotide sequence ID" value="XM_019156412.1"/>
</dbReference>
<accession>A0A1B9I0F2</accession>
<dbReference type="KEGG" id="kpin:30173051"/>
<keyword evidence="4" id="KW-1185">Reference proteome</keyword>
<gene>
    <name evidence="2" type="ORF">I206_04682</name>
    <name evidence="3" type="ORF">I206_105862</name>
</gene>
<dbReference type="GeneID" id="30173051"/>
<feature type="compositionally biased region" description="Basic and acidic residues" evidence="1">
    <location>
        <begin position="89"/>
        <end position="98"/>
    </location>
</feature>
<dbReference type="Proteomes" id="UP000094020">
    <property type="component" value="Chromosome 8"/>
</dbReference>
<feature type="region of interest" description="Disordered" evidence="1">
    <location>
        <begin position="1"/>
        <end position="98"/>
    </location>
</feature>
<evidence type="ECO:0000256" key="1">
    <source>
        <dbReference type="SAM" id="MobiDB-lite"/>
    </source>
</evidence>
<reference evidence="2" key="1">
    <citation type="submission" date="2013-07" db="EMBL/GenBank/DDBJ databases">
        <title>The Genome Sequence of Cryptococcus pinus CBS10737.</title>
        <authorList>
            <consortium name="The Broad Institute Genome Sequencing Platform"/>
            <person name="Cuomo C."/>
            <person name="Litvintseva A."/>
            <person name="Chen Y."/>
            <person name="Heitman J."/>
            <person name="Sun S."/>
            <person name="Springer D."/>
            <person name="Dromer F."/>
            <person name="Young S.K."/>
            <person name="Zeng Q."/>
            <person name="Gargeya S."/>
            <person name="Fitzgerald M."/>
            <person name="Abouelleil A."/>
            <person name="Alvarado L."/>
            <person name="Berlin A.M."/>
            <person name="Chapman S.B."/>
            <person name="Dewar J."/>
            <person name="Goldberg J."/>
            <person name="Griggs A."/>
            <person name="Gujja S."/>
            <person name="Hansen M."/>
            <person name="Howarth C."/>
            <person name="Imamovic A."/>
            <person name="Larimer J."/>
            <person name="McCowan C."/>
            <person name="Murphy C."/>
            <person name="Pearson M."/>
            <person name="Priest M."/>
            <person name="Roberts A."/>
            <person name="Saif S."/>
            <person name="Shea T."/>
            <person name="Sykes S."/>
            <person name="Wortman J."/>
            <person name="Nusbaum C."/>
            <person name="Birren B."/>
        </authorList>
    </citation>
    <scope>NUCLEOTIDE SEQUENCE [LARGE SCALE GENOMIC DNA]</scope>
    <source>
        <strain evidence="2">CBS 10737</strain>
    </source>
</reference>
<feature type="region of interest" description="Disordered" evidence="1">
    <location>
        <begin position="112"/>
        <end position="141"/>
    </location>
</feature>
<reference evidence="2" key="3">
    <citation type="submission" date="2016-07" db="EMBL/GenBank/DDBJ databases">
        <title>Evolution of pathogenesis and genome organization in the Tremellales.</title>
        <authorList>
            <person name="Cuomo C."/>
            <person name="Litvintseva A."/>
            <person name="Heitman J."/>
            <person name="Chen Y."/>
            <person name="Sun S."/>
            <person name="Springer D."/>
            <person name="Dromer F."/>
            <person name="Young S."/>
            <person name="Zeng Q."/>
            <person name="Chapman S."/>
            <person name="Gujja S."/>
            <person name="Saif S."/>
            <person name="Birren B."/>
        </authorList>
    </citation>
    <scope>NUCLEOTIDE SEQUENCE</scope>
    <source>
        <strain evidence="2">CBS 10737</strain>
    </source>
</reference>
<dbReference type="AlphaFoldDB" id="A0A1B9I0F2"/>
<evidence type="ECO:0000313" key="3">
    <source>
        <dbReference type="EMBL" id="WWC71903.1"/>
    </source>
</evidence>